<keyword evidence="3" id="KW-0540">Nuclease</keyword>
<feature type="domain" description="Endonuclease/exonuclease/phosphatase" evidence="2">
    <location>
        <begin position="39"/>
        <end position="265"/>
    </location>
</feature>
<dbReference type="PANTHER" id="PTHR14859:SF15">
    <property type="entry name" value="ENDONUCLEASE_EXONUCLEASE_PHOSPHATASE DOMAIN-CONTAINING PROTEIN"/>
    <property type="match status" value="1"/>
</dbReference>
<dbReference type="InterPro" id="IPR051916">
    <property type="entry name" value="GPI-anchor_lipid_remodeler"/>
</dbReference>
<sequence>MTASTKQLLLCLLILLALQPQLPAQAQNAGSATDSLKVMSYNIRIASPPSKGWGYTDLAATAEVIRKQKPDLVALQEVDAFTDRSGKDINQARKLAELTGMYYHFSKAVDRSNGDYGVGILSRFPIKKSKSFRLNVISTNPENEIRAVALITVKTNLGKMTFVSAHLDHLSDQQRSYQIAQLNKILQKYNRLPIVLGADLNTTPDNAIIQKLGKYLEIPCWQCPLTFPADNPGKTLDYILLSRKAQKKYDKLSYKTVSETYASDHLPLVMVIKKK</sequence>
<feature type="signal peptide" evidence="1">
    <location>
        <begin position="1"/>
        <end position="26"/>
    </location>
</feature>
<feature type="chain" id="PRO_5017739689" evidence="1">
    <location>
        <begin position="27"/>
        <end position="275"/>
    </location>
</feature>
<dbReference type="EMBL" id="QNUL01000002">
    <property type="protein sequence ID" value="REA63608.1"/>
    <property type="molecule type" value="Genomic_DNA"/>
</dbReference>
<evidence type="ECO:0000256" key="1">
    <source>
        <dbReference type="SAM" id="SignalP"/>
    </source>
</evidence>
<dbReference type="Proteomes" id="UP000256373">
    <property type="component" value="Unassembled WGS sequence"/>
</dbReference>
<keyword evidence="3" id="KW-0378">Hydrolase</keyword>
<organism evidence="3 4">
    <name type="scientific">Dyadobacter luteus</name>
    <dbReference type="NCBI Taxonomy" id="2259619"/>
    <lineage>
        <taxon>Bacteria</taxon>
        <taxon>Pseudomonadati</taxon>
        <taxon>Bacteroidota</taxon>
        <taxon>Cytophagia</taxon>
        <taxon>Cytophagales</taxon>
        <taxon>Spirosomataceae</taxon>
        <taxon>Dyadobacter</taxon>
    </lineage>
</organism>
<dbReference type="SUPFAM" id="SSF56219">
    <property type="entry name" value="DNase I-like"/>
    <property type="match status" value="1"/>
</dbReference>
<dbReference type="InterPro" id="IPR036691">
    <property type="entry name" value="Endo/exonu/phosph_ase_sf"/>
</dbReference>
<proteinExistence type="predicted"/>
<dbReference type="PANTHER" id="PTHR14859">
    <property type="entry name" value="CALCOFLUOR WHITE HYPERSENSITIVE PROTEIN PRECURSOR"/>
    <property type="match status" value="1"/>
</dbReference>
<dbReference type="GO" id="GO:0006506">
    <property type="term" value="P:GPI anchor biosynthetic process"/>
    <property type="evidence" value="ECO:0007669"/>
    <property type="project" value="TreeGrafter"/>
</dbReference>
<keyword evidence="4" id="KW-1185">Reference proteome</keyword>
<protein>
    <submittedName>
        <fullName evidence="3">Endonuclease</fullName>
    </submittedName>
</protein>
<name>A0A3D8YFX8_9BACT</name>
<evidence type="ECO:0000259" key="2">
    <source>
        <dbReference type="Pfam" id="PF03372"/>
    </source>
</evidence>
<dbReference type="RefSeq" id="WP_115829357.1">
    <property type="nucleotide sequence ID" value="NZ_QNUL01000002.1"/>
</dbReference>
<comment type="caution">
    <text evidence="3">The sequence shown here is derived from an EMBL/GenBank/DDBJ whole genome shotgun (WGS) entry which is preliminary data.</text>
</comment>
<gene>
    <name evidence="3" type="ORF">DSL64_03970</name>
</gene>
<keyword evidence="1" id="KW-0732">Signal</keyword>
<reference evidence="3 4" key="1">
    <citation type="submission" date="2018-07" db="EMBL/GenBank/DDBJ databases">
        <title>Dyadobacter roseus sp. nov., isolated from rose rhizosphere soil.</title>
        <authorList>
            <person name="Chen L."/>
        </authorList>
    </citation>
    <scope>NUCLEOTIDE SEQUENCE [LARGE SCALE GENOMIC DNA]</scope>
    <source>
        <strain evidence="3 4">RS19</strain>
    </source>
</reference>
<dbReference type="AlphaFoldDB" id="A0A3D8YFX8"/>
<evidence type="ECO:0000313" key="4">
    <source>
        <dbReference type="Proteomes" id="UP000256373"/>
    </source>
</evidence>
<dbReference type="Gene3D" id="3.60.10.10">
    <property type="entry name" value="Endonuclease/exonuclease/phosphatase"/>
    <property type="match status" value="1"/>
</dbReference>
<dbReference type="GO" id="GO:0016020">
    <property type="term" value="C:membrane"/>
    <property type="evidence" value="ECO:0007669"/>
    <property type="project" value="GOC"/>
</dbReference>
<dbReference type="GO" id="GO:0004519">
    <property type="term" value="F:endonuclease activity"/>
    <property type="evidence" value="ECO:0007669"/>
    <property type="project" value="UniProtKB-KW"/>
</dbReference>
<keyword evidence="3" id="KW-0255">Endonuclease</keyword>
<dbReference type="InterPro" id="IPR005135">
    <property type="entry name" value="Endo/exonuclease/phosphatase"/>
</dbReference>
<accession>A0A3D8YFX8</accession>
<dbReference type="OrthoDB" id="5447300at2"/>
<dbReference type="Pfam" id="PF03372">
    <property type="entry name" value="Exo_endo_phos"/>
    <property type="match status" value="1"/>
</dbReference>
<evidence type="ECO:0000313" key="3">
    <source>
        <dbReference type="EMBL" id="REA63608.1"/>
    </source>
</evidence>